<dbReference type="Pfam" id="PF01168">
    <property type="entry name" value="Ala_racemase_N"/>
    <property type="match status" value="1"/>
</dbReference>
<name>A0A179SNZ5_9BACI</name>
<evidence type="ECO:0000256" key="3">
    <source>
        <dbReference type="PIRSR" id="PIRSR004848-1"/>
    </source>
</evidence>
<dbReference type="EMBL" id="LWSG01000042">
    <property type="protein sequence ID" value="OAS83415.1"/>
    <property type="molecule type" value="Genomic_DNA"/>
</dbReference>
<dbReference type="InterPro" id="IPR001608">
    <property type="entry name" value="Ala_racemase_N"/>
</dbReference>
<dbReference type="InterPro" id="IPR011078">
    <property type="entry name" value="PyrdxlP_homeostasis"/>
</dbReference>
<dbReference type="OrthoDB" id="9804072at2"/>
<reference evidence="7" key="1">
    <citation type="submission" date="2016-04" db="EMBL/GenBank/DDBJ databases">
        <authorList>
            <person name="Lyu Z."/>
            <person name="Lyu W."/>
        </authorList>
    </citation>
    <scope>NUCLEOTIDE SEQUENCE [LARGE SCALE GENOMIC DNA]</scope>
    <source>
        <strain evidence="7">C44</strain>
    </source>
</reference>
<feature type="domain" description="Alanine racemase N-terminal" evidence="5">
    <location>
        <begin position="7"/>
        <end position="223"/>
    </location>
</feature>
<gene>
    <name evidence="6" type="ORF">A6K24_09905</name>
</gene>
<dbReference type="Proteomes" id="UP000078534">
    <property type="component" value="Unassembled WGS sequence"/>
</dbReference>
<evidence type="ECO:0000313" key="7">
    <source>
        <dbReference type="Proteomes" id="UP000078534"/>
    </source>
</evidence>
<dbReference type="InterPro" id="IPR029066">
    <property type="entry name" value="PLP-binding_barrel"/>
</dbReference>
<evidence type="ECO:0000259" key="5">
    <source>
        <dbReference type="Pfam" id="PF01168"/>
    </source>
</evidence>
<proteinExistence type="inferred from homology"/>
<accession>A0A179SNZ5</accession>
<protein>
    <recommendedName>
        <fullName evidence="2">Pyridoxal phosphate homeostasis protein</fullName>
        <shortName evidence="2">PLP homeostasis protein</shortName>
    </recommendedName>
</protein>
<dbReference type="HAMAP" id="MF_02087">
    <property type="entry name" value="PLP_homeostasis"/>
    <property type="match status" value="1"/>
</dbReference>
<dbReference type="AlphaFoldDB" id="A0A179SNZ5"/>
<keyword evidence="1 2" id="KW-0663">Pyridoxal phosphate</keyword>
<evidence type="ECO:0000256" key="2">
    <source>
        <dbReference type="HAMAP-Rule" id="MF_02087"/>
    </source>
</evidence>
<dbReference type="PIRSF" id="PIRSF004848">
    <property type="entry name" value="YBL036c_PLPDEIII"/>
    <property type="match status" value="1"/>
</dbReference>
<dbReference type="STRING" id="152268.A6K24_09905"/>
<feature type="modified residue" description="N6-(pyridoxal phosphate)lysine" evidence="2 3">
    <location>
        <position position="35"/>
    </location>
</feature>
<dbReference type="PANTHER" id="PTHR10146:SF14">
    <property type="entry name" value="PYRIDOXAL PHOSPHATE HOMEOSTASIS PROTEIN"/>
    <property type="match status" value="1"/>
</dbReference>
<evidence type="ECO:0000313" key="6">
    <source>
        <dbReference type="EMBL" id="OAS83415.1"/>
    </source>
</evidence>
<dbReference type="CDD" id="cd00635">
    <property type="entry name" value="PLPDE_III_YBL036c_like"/>
    <property type="match status" value="1"/>
</dbReference>
<keyword evidence="7" id="KW-1185">Reference proteome</keyword>
<organism evidence="6 7">
    <name type="scientific">Metabacillus litoralis</name>
    <dbReference type="NCBI Taxonomy" id="152268"/>
    <lineage>
        <taxon>Bacteria</taxon>
        <taxon>Bacillati</taxon>
        <taxon>Bacillota</taxon>
        <taxon>Bacilli</taxon>
        <taxon>Bacillales</taxon>
        <taxon>Bacillaceae</taxon>
        <taxon>Metabacillus</taxon>
    </lineage>
</organism>
<dbReference type="FunFam" id="3.20.20.10:FF:000011">
    <property type="entry name" value="Pyridoxal phosphate homeostasis protein"/>
    <property type="match status" value="1"/>
</dbReference>
<comment type="caution">
    <text evidence="6">The sequence shown here is derived from an EMBL/GenBank/DDBJ whole genome shotgun (WGS) entry which is preliminary data.</text>
</comment>
<comment type="similarity">
    <text evidence="2 4">Belongs to the pyridoxal phosphate-binding protein YggS/PROSC family.</text>
</comment>
<comment type="function">
    <text evidence="2">Pyridoxal 5'-phosphate (PLP)-binding protein, which is involved in PLP homeostasis.</text>
</comment>
<dbReference type="RefSeq" id="WP_066337966.1">
    <property type="nucleotide sequence ID" value="NZ_LWSG01000042.1"/>
</dbReference>
<evidence type="ECO:0000256" key="1">
    <source>
        <dbReference type="ARBA" id="ARBA00022898"/>
    </source>
</evidence>
<dbReference type="SUPFAM" id="SSF51419">
    <property type="entry name" value="PLP-binding barrel"/>
    <property type="match status" value="1"/>
</dbReference>
<dbReference type="PANTHER" id="PTHR10146">
    <property type="entry name" value="PROLINE SYNTHETASE CO-TRANSCRIBED BACTERIAL HOMOLOG PROTEIN"/>
    <property type="match status" value="1"/>
</dbReference>
<comment type="cofactor">
    <cofactor evidence="3">
        <name>pyridoxal 5'-phosphate</name>
        <dbReference type="ChEBI" id="CHEBI:597326"/>
    </cofactor>
</comment>
<dbReference type="Gene3D" id="3.20.20.10">
    <property type="entry name" value="Alanine racemase"/>
    <property type="match status" value="1"/>
</dbReference>
<sequence length="228" mass="25886">MNVQDNYQTIRRNIDSICERTGRNPKEIKVIAVTKYVSVERAKAAIDAGVYHLGENREEGLHHKYEEIENKAIWHFIGSLQTRKVKNIIDKVEYIHSLDRLSLAKEIDKRAQKPMKCFVQVNVSGEESKHGCSPKDVIRFVTELESLNNIQIVGLMTMAPFTDDRQLIRTCFKQLKNLQLEVQALQLPFAPCHELSMGMSNDFELAIEEGATFIRIGTSLVGNENGGV</sequence>
<dbReference type="PROSITE" id="PS01211">
    <property type="entry name" value="UPF0001"/>
    <property type="match status" value="1"/>
</dbReference>
<evidence type="ECO:0000256" key="4">
    <source>
        <dbReference type="RuleBase" id="RU004514"/>
    </source>
</evidence>
<dbReference type="NCBIfam" id="TIGR00044">
    <property type="entry name" value="YggS family pyridoxal phosphate-dependent enzyme"/>
    <property type="match status" value="1"/>
</dbReference>
<dbReference type="GO" id="GO:0030170">
    <property type="term" value="F:pyridoxal phosphate binding"/>
    <property type="evidence" value="ECO:0007669"/>
    <property type="project" value="UniProtKB-UniRule"/>
</dbReference>